<dbReference type="Pfam" id="PF00497">
    <property type="entry name" value="SBP_bac_3"/>
    <property type="match status" value="1"/>
</dbReference>
<name>A0A369WWA4_9GAMM</name>
<comment type="similarity">
    <text evidence="1">Belongs to the bacterial solute-binding protein 3 family.</text>
</comment>
<evidence type="ECO:0000313" key="5">
    <source>
        <dbReference type="EMBL" id="RDE24834.1"/>
    </source>
</evidence>
<dbReference type="Proteomes" id="UP000253769">
    <property type="component" value="Unassembled WGS sequence"/>
</dbReference>
<evidence type="ECO:0000256" key="3">
    <source>
        <dbReference type="SAM" id="SignalP"/>
    </source>
</evidence>
<organism evidence="5 6">
    <name type="scientific">Motiliproteus coralliicola</name>
    <dbReference type="NCBI Taxonomy" id="2283196"/>
    <lineage>
        <taxon>Bacteria</taxon>
        <taxon>Pseudomonadati</taxon>
        <taxon>Pseudomonadota</taxon>
        <taxon>Gammaproteobacteria</taxon>
        <taxon>Oceanospirillales</taxon>
        <taxon>Oceanospirillaceae</taxon>
        <taxon>Motiliproteus</taxon>
    </lineage>
</organism>
<dbReference type="SMART" id="SM00062">
    <property type="entry name" value="PBPb"/>
    <property type="match status" value="1"/>
</dbReference>
<protein>
    <recommendedName>
        <fullName evidence="4">Solute-binding protein family 3/N-terminal domain-containing protein</fullName>
    </recommendedName>
</protein>
<dbReference type="PANTHER" id="PTHR35936">
    <property type="entry name" value="MEMBRANE-BOUND LYTIC MUREIN TRANSGLYCOSYLASE F"/>
    <property type="match status" value="1"/>
</dbReference>
<gene>
    <name evidence="5" type="ORF">DV711_04415</name>
</gene>
<dbReference type="OrthoDB" id="6117559at2"/>
<feature type="domain" description="Solute-binding protein family 3/N-terminal" evidence="4">
    <location>
        <begin position="44"/>
        <end position="261"/>
    </location>
</feature>
<dbReference type="Gene3D" id="3.40.190.10">
    <property type="entry name" value="Periplasmic binding protein-like II"/>
    <property type="match status" value="2"/>
</dbReference>
<feature type="signal peptide" evidence="3">
    <location>
        <begin position="1"/>
        <end position="37"/>
    </location>
</feature>
<dbReference type="EMBL" id="QQOH01000001">
    <property type="protein sequence ID" value="RDE24834.1"/>
    <property type="molecule type" value="Genomic_DNA"/>
</dbReference>
<reference evidence="5 6" key="1">
    <citation type="submission" date="2018-07" db="EMBL/GenBank/DDBJ databases">
        <title>Motiliproteus coralliicola sp. nov., a bacterium isolated from Coral.</title>
        <authorList>
            <person name="Wang G."/>
        </authorList>
    </citation>
    <scope>NUCLEOTIDE SEQUENCE [LARGE SCALE GENOMIC DNA]</scope>
    <source>
        <strain evidence="5 6">C34</strain>
    </source>
</reference>
<dbReference type="InterPro" id="IPR001638">
    <property type="entry name" value="Solute-binding_3/MltF_N"/>
</dbReference>
<evidence type="ECO:0000256" key="2">
    <source>
        <dbReference type="ARBA" id="ARBA00022729"/>
    </source>
</evidence>
<accession>A0A369WWA4</accession>
<dbReference type="AlphaFoldDB" id="A0A369WWA4"/>
<dbReference type="SUPFAM" id="SSF53850">
    <property type="entry name" value="Periplasmic binding protein-like II"/>
    <property type="match status" value="1"/>
</dbReference>
<evidence type="ECO:0000259" key="4">
    <source>
        <dbReference type="SMART" id="SM00062"/>
    </source>
</evidence>
<keyword evidence="6" id="KW-1185">Reference proteome</keyword>
<comment type="caution">
    <text evidence="5">The sequence shown here is derived from an EMBL/GenBank/DDBJ whole genome shotgun (WGS) entry which is preliminary data.</text>
</comment>
<sequence>MRLLSLRAIAAIFRADPRIRNAALLSLLLLLGPMAEADQGSQPILRVGMPSPGQVPYLWRNEVGEFEGIYADTLRLIAADLDVELQFIPLSQARLRRHFVAGEIDLEAGVPVNLETSESLKQVSLYSRPFGLVNEVIIYRPELSFPVFILKDLKGKRVATVRGSSVPDNLIREDFSSQWQIAQRVHRGWNEIGLMKEVSALRYRREGRLNFEISLPYVSHPVTFRLHRSRSELLAGMNASIDKLEQQGELERVVCKYLCGVNTDN</sequence>
<evidence type="ECO:0000256" key="1">
    <source>
        <dbReference type="ARBA" id="ARBA00010333"/>
    </source>
</evidence>
<proteinExistence type="inferred from homology"/>
<feature type="chain" id="PRO_5016770840" description="Solute-binding protein family 3/N-terminal domain-containing protein" evidence="3">
    <location>
        <begin position="38"/>
        <end position="265"/>
    </location>
</feature>
<dbReference type="PANTHER" id="PTHR35936:SF17">
    <property type="entry name" value="ARGININE-BINDING EXTRACELLULAR PROTEIN ARTP"/>
    <property type="match status" value="1"/>
</dbReference>
<keyword evidence="2 3" id="KW-0732">Signal</keyword>
<evidence type="ECO:0000313" key="6">
    <source>
        <dbReference type="Proteomes" id="UP000253769"/>
    </source>
</evidence>